<dbReference type="Gene3D" id="3.30.160.20">
    <property type="match status" value="1"/>
</dbReference>
<evidence type="ECO:0000256" key="2">
    <source>
        <dbReference type="ARBA" id="ARBA00022801"/>
    </source>
</evidence>
<dbReference type="GO" id="GO:1990904">
    <property type="term" value="C:ribonucleoprotein complex"/>
    <property type="evidence" value="ECO:0007669"/>
    <property type="project" value="UniProtKB-ARBA"/>
</dbReference>
<dbReference type="SMART" id="SM00847">
    <property type="entry name" value="HA2"/>
    <property type="match status" value="1"/>
</dbReference>
<dbReference type="SMART" id="SM00490">
    <property type="entry name" value="HELICc"/>
    <property type="match status" value="1"/>
</dbReference>
<evidence type="ECO:0000259" key="9">
    <source>
        <dbReference type="PROSITE" id="PS51194"/>
    </source>
</evidence>
<evidence type="ECO:0000256" key="1">
    <source>
        <dbReference type="ARBA" id="ARBA00022741"/>
    </source>
</evidence>
<feature type="domain" description="UBA" evidence="6">
    <location>
        <begin position="344"/>
        <end position="384"/>
    </location>
</feature>
<feature type="domain" description="RWD" evidence="7">
    <location>
        <begin position="405"/>
        <end position="503"/>
    </location>
</feature>
<protein>
    <submittedName>
        <fullName evidence="10">ATP-dependent RNA helicase ucp12</fullName>
        <ecNumber evidence="10">3.6.4.13</ecNumber>
    </submittedName>
</protein>
<dbReference type="PROSITE" id="PS00690">
    <property type="entry name" value="DEAH_ATP_HELICASE"/>
    <property type="match status" value="1"/>
</dbReference>
<feature type="compositionally biased region" description="Basic and acidic residues" evidence="5">
    <location>
        <begin position="24"/>
        <end position="35"/>
    </location>
</feature>
<evidence type="ECO:0000256" key="4">
    <source>
        <dbReference type="ARBA" id="ARBA00022840"/>
    </source>
</evidence>
<dbReference type="Gene3D" id="3.10.110.10">
    <property type="entry name" value="Ubiquitin Conjugating Enzyme"/>
    <property type="match status" value="1"/>
</dbReference>
<dbReference type="SUPFAM" id="SSF54768">
    <property type="entry name" value="dsRNA-binding domain-like"/>
    <property type="match status" value="1"/>
</dbReference>
<dbReference type="InterPro" id="IPR016135">
    <property type="entry name" value="UBQ-conjugating_enzyme/RWD"/>
</dbReference>
<accession>A0AAN7T0Y2</accession>
<dbReference type="FunFam" id="1.20.120.1080:FF:000002">
    <property type="entry name" value="Putative ATP-dependent RNA helicase DHX36"/>
    <property type="match status" value="1"/>
</dbReference>
<evidence type="ECO:0000256" key="5">
    <source>
        <dbReference type="SAM" id="MobiDB-lite"/>
    </source>
</evidence>
<dbReference type="Pfam" id="PF00270">
    <property type="entry name" value="DEAD"/>
    <property type="match status" value="1"/>
</dbReference>
<dbReference type="Pfam" id="PF05773">
    <property type="entry name" value="RWD"/>
    <property type="match status" value="1"/>
</dbReference>
<dbReference type="CDD" id="cd17917">
    <property type="entry name" value="DEXHc_RHA-like"/>
    <property type="match status" value="1"/>
</dbReference>
<dbReference type="EC" id="3.6.4.13" evidence="10"/>
<feature type="region of interest" description="Disordered" evidence="5">
    <location>
        <begin position="1200"/>
        <end position="1240"/>
    </location>
</feature>
<dbReference type="InterPro" id="IPR027417">
    <property type="entry name" value="P-loop_NTPase"/>
</dbReference>
<dbReference type="GO" id="GO:0003723">
    <property type="term" value="F:RNA binding"/>
    <property type="evidence" value="ECO:0007669"/>
    <property type="project" value="TreeGrafter"/>
</dbReference>
<dbReference type="GO" id="GO:0003724">
    <property type="term" value="F:RNA helicase activity"/>
    <property type="evidence" value="ECO:0007669"/>
    <property type="project" value="UniProtKB-EC"/>
</dbReference>
<evidence type="ECO:0000259" key="6">
    <source>
        <dbReference type="PROSITE" id="PS50030"/>
    </source>
</evidence>
<dbReference type="PANTHER" id="PTHR18934:SF267">
    <property type="entry name" value="ATP-DEPENDENT RNA HELICASE YLR419W-RELATED"/>
    <property type="match status" value="1"/>
</dbReference>
<dbReference type="Gene3D" id="1.20.120.1080">
    <property type="match status" value="1"/>
</dbReference>
<dbReference type="InterPro" id="IPR001650">
    <property type="entry name" value="Helicase_C-like"/>
</dbReference>
<organism evidence="10 11">
    <name type="scientific">Lithohypha guttulata</name>
    <dbReference type="NCBI Taxonomy" id="1690604"/>
    <lineage>
        <taxon>Eukaryota</taxon>
        <taxon>Fungi</taxon>
        <taxon>Dikarya</taxon>
        <taxon>Ascomycota</taxon>
        <taxon>Pezizomycotina</taxon>
        <taxon>Eurotiomycetes</taxon>
        <taxon>Chaetothyriomycetidae</taxon>
        <taxon>Chaetothyriales</taxon>
        <taxon>Trichomeriaceae</taxon>
        <taxon>Lithohypha</taxon>
    </lineage>
</organism>
<dbReference type="Pfam" id="PF24385">
    <property type="entry name" value="DSRM_DHX29"/>
    <property type="match status" value="1"/>
</dbReference>
<feature type="region of interest" description="Disordered" evidence="5">
    <location>
        <begin position="1"/>
        <end position="63"/>
    </location>
</feature>
<dbReference type="PROSITE" id="PS51192">
    <property type="entry name" value="HELICASE_ATP_BIND_1"/>
    <property type="match status" value="1"/>
</dbReference>
<feature type="domain" description="Helicase ATP-binding" evidence="8">
    <location>
        <begin position="585"/>
        <end position="756"/>
    </location>
</feature>
<evidence type="ECO:0000259" key="7">
    <source>
        <dbReference type="PROSITE" id="PS50908"/>
    </source>
</evidence>
<dbReference type="CDD" id="cd23827">
    <property type="entry name" value="RWD_YLR419W-like"/>
    <property type="match status" value="1"/>
</dbReference>
<dbReference type="PROSITE" id="PS50030">
    <property type="entry name" value="UBA"/>
    <property type="match status" value="1"/>
</dbReference>
<dbReference type="InterPro" id="IPR006575">
    <property type="entry name" value="RWD_dom"/>
</dbReference>
<keyword evidence="3 10" id="KW-0347">Helicase</keyword>
<dbReference type="CDD" id="cd18791">
    <property type="entry name" value="SF2_C_RHA"/>
    <property type="match status" value="1"/>
</dbReference>
<keyword evidence="2 10" id="KW-0378">Hydrolase</keyword>
<dbReference type="PROSITE" id="PS50908">
    <property type="entry name" value="RWD"/>
    <property type="match status" value="1"/>
</dbReference>
<keyword evidence="4" id="KW-0067">ATP-binding</keyword>
<keyword evidence="1" id="KW-0547">Nucleotide-binding</keyword>
<sequence>MPPKKAASSKSGASKPKPANTFDEGSHIVFEDDNKKSRKGHKPKDVPASEPTGPPKPTVKQLIGGASWTGKLPVNLLSEHCQRQKWDKPDYTMRQVPGRDGQEKLYRSEVSLSAKDAKTGEVRSVKFRTPETMIVISEEPTALEARHFAAAYALFRVSSMKNLSMALPPKYRDLWKQFQSIKKEDEKVGKAWLYDADPFAAQQKGEDIKKAMEKRDIEKEKKKEAISRNPALALQQMPRSREWGRAPKIEMGSKIRMEIERLVRQGATWNPFGDQMTSQEQDRVAKLMTERGFRAGHAREAMQYCKDEEEVLEWLLVNVPEDDLPAFALPANYSAGISMASGDVVQEAKLKRLATAGYPRDFVMQALKSCDGNEHRAAFWLQSTLQDTNEGDLNDDIDSMVEWDSEESTLEAIYADRWSRRGKEDCTIKLDTPENMATSVRFVIRKKGYPWELPAVLLSSAQLPAYIRLSATKQALQFADTNFKGQAMVFQICEWLEANLQNIIDSPMSLTELHLSEPKPVTSAIETPNGVTTLLPTRSKNIYIDRRSDREILDTWSRRHELTEQQKMLDARKRLPAWTKECDILTTIAGHSVTIVTGETGSGKSTQVVQFVLDQAIQVLHGSKTKILCTQPRRVAALSLADRVSNERCTPLGEEVGYIIRGESKTSNSTKITFMTTGVLLRRIQMSASLKEALDGISHVFIDEVHERSLDTDFLLALLKDALKAVPSLRVVLMSATLDKDIFMKYFGGAGKVGHVHVEGRTFPVTDHYLEEVLDETKFIPEYADSNQPIGKIISALGVGVNIELIRSLVVHIDEQLTGMPGAILIFLPGTLEIDRSIRALSSIPNVFAYPLHASLLPSEQKKVFPPAPSGKRKVIAATNVAETSITIEDVVAVIDTGRVKETNYDISNNIVRLEEVWASQAACKQRRGRAGRVREGTCYKLFTRNVEANMTPKPLPEIQRVPLEQLCLSVKASDQDRDVSKFLGALITPPEAGAISNAINVLHQMGALEGNHLTALGTYMSAVPADLRCAKLLVYGALFDCLEPCLTVASILTVRDPFVSPRDKREEADAAKAAYSTQHGDLMLSLSAYEDYIQTSRELRPRALQSWCNTRFLSLNTLRDITSTRSQLVDSLKDANLIPLDYRSDTSAKNTSPLLHRALISASLQPQIAEIRFPEKKYMQSLTGAKELDPEAKTIKYFLPPVNSEATKPTTTSSSTSSPKNTCPNTPQPTNGGAEQHTDHPNWQRVFIHPSSPLFHSSPSSFTSGSSSASYLCYFSKMATGSSNTLFGPKPYIHSLTPLNVYTQLLFGSGGINIDTTIPGGGLVVSEHFKIRGWARIGVLVSRLRRLLDEELRRAIDVPAGRREFGKSEVVKVVKWLIELNGQDR</sequence>
<evidence type="ECO:0000256" key="3">
    <source>
        <dbReference type="ARBA" id="ARBA00022806"/>
    </source>
</evidence>
<proteinExistence type="predicted"/>
<dbReference type="InterPro" id="IPR014001">
    <property type="entry name" value="Helicase_ATP-bd"/>
</dbReference>
<evidence type="ECO:0000259" key="8">
    <source>
        <dbReference type="PROSITE" id="PS51192"/>
    </source>
</evidence>
<keyword evidence="11" id="KW-1185">Reference proteome</keyword>
<evidence type="ECO:0000313" key="11">
    <source>
        <dbReference type="Proteomes" id="UP001309876"/>
    </source>
</evidence>
<dbReference type="SMART" id="SM00165">
    <property type="entry name" value="UBA"/>
    <property type="match status" value="2"/>
</dbReference>
<dbReference type="Pfam" id="PF00271">
    <property type="entry name" value="Helicase_C"/>
    <property type="match status" value="1"/>
</dbReference>
<dbReference type="InterPro" id="IPR002464">
    <property type="entry name" value="DNA/RNA_helicase_DEAH_CS"/>
</dbReference>
<dbReference type="Proteomes" id="UP001309876">
    <property type="component" value="Unassembled WGS sequence"/>
</dbReference>
<dbReference type="InterPro" id="IPR009060">
    <property type="entry name" value="UBA-like_sf"/>
</dbReference>
<dbReference type="Gene3D" id="3.40.50.300">
    <property type="entry name" value="P-loop containing nucleotide triphosphate hydrolases"/>
    <property type="match status" value="2"/>
</dbReference>
<feature type="compositionally biased region" description="Low complexity" evidence="5">
    <location>
        <begin position="1208"/>
        <end position="1226"/>
    </location>
</feature>
<evidence type="ECO:0000313" key="10">
    <source>
        <dbReference type="EMBL" id="KAK5085479.1"/>
    </source>
</evidence>
<dbReference type="InterPro" id="IPR056328">
    <property type="entry name" value="DSRM_DHX29"/>
</dbReference>
<dbReference type="InterPro" id="IPR007502">
    <property type="entry name" value="Helicase-assoc_dom"/>
</dbReference>
<dbReference type="GO" id="GO:0016787">
    <property type="term" value="F:hydrolase activity"/>
    <property type="evidence" value="ECO:0007669"/>
    <property type="project" value="UniProtKB-KW"/>
</dbReference>
<dbReference type="EMBL" id="JAVRRJ010000004">
    <property type="protein sequence ID" value="KAK5085479.1"/>
    <property type="molecule type" value="Genomic_DNA"/>
</dbReference>
<name>A0AAN7T0Y2_9EURO</name>
<dbReference type="FunFam" id="3.40.50.300:FF:000868">
    <property type="entry name" value="DEAD/DEAH box helicase, putative"/>
    <property type="match status" value="1"/>
</dbReference>
<reference evidence="10 11" key="1">
    <citation type="submission" date="2023-08" db="EMBL/GenBank/DDBJ databases">
        <title>Black Yeasts Isolated from many extreme environments.</title>
        <authorList>
            <person name="Coleine C."/>
            <person name="Stajich J.E."/>
            <person name="Selbmann L."/>
        </authorList>
    </citation>
    <scope>NUCLEOTIDE SEQUENCE [LARGE SCALE GENOMIC DNA]</scope>
    <source>
        <strain evidence="10 11">CCFEE 5910</strain>
    </source>
</reference>
<dbReference type="SUPFAM" id="SSF52540">
    <property type="entry name" value="P-loop containing nucleoside triphosphate hydrolases"/>
    <property type="match status" value="1"/>
</dbReference>
<dbReference type="InterPro" id="IPR015940">
    <property type="entry name" value="UBA"/>
</dbReference>
<dbReference type="PROSITE" id="PS51194">
    <property type="entry name" value="HELICASE_CTER"/>
    <property type="match status" value="1"/>
</dbReference>
<feature type="domain" description="Helicase C-terminal" evidence="9">
    <location>
        <begin position="805"/>
        <end position="975"/>
    </location>
</feature>
<dbReference type="Pfam" id="PF21010">
    <property type="entry name" value="HA2_C"/>
    <property type="match status" value="1"/>
</dbReference>
<dbReference type="GO" id="GO:0005524">
    <property type="term" value="F:ATP binding"/>
    <property type="evidence" value="ECO:0007669"/>
    <property type="project" value="UniProtKB-KW"/>
</dbReference>
<comment type="caution">
    <text evidence="10">The sequence shown here is derived from an EMBL/GenBank/DDBJ whole genome shotgun (WGS) entry which is preliminary data.</text>
</comment>
<dbReference type="Gene3D" id="1.10.8.10">
    <property type="entry name" value="DNA helicase RuvA subunit, C-terminal domain"/>
    <property type="match status" value="1"/>
</dbReference>
<dbReference type="InterPro" id="IPR011545">
    <property type="entry name" value="DEAD/DEAH_box_helicase_dom"/>
</dbReference>
<dbReference type="SUPFAM" id="SSF46934">
    <property type="entry name" value="UBA-like"/>
    <property type="match status" value="2"/>
</dbReference>
<gene>
    <name evidence="10" type="primary">ucp12</name>
    <name evidence="10" type="ORF">LTR05_004764</name>
</gene>
<dbReference type="SMART" id="SM00487">
    <property type="entry name" value="DEXDc"/>
    <property type="match status" value="1"/>
</dbReference>
<dbReference type="PANTHER" id="PTHR18934">
    <property type="entry name" value="ATP-DEPENDENT RNA HELICASE"/>
    <property type="match status" value="1"/>
</dbReference>
<feature type="compositionally biased region" description="Low complexity" evidence="5">
    <location>
        <begin position="1"/>
        <end position="19"/>
    </location>
</feature>
<dbReference type="SUPFAM" id="SSF54495">
    <property type="entry name" value="UBC-like"/>
    <property type="match status" value="1"/>
</dbReference>